<sequence>MMATRLELFAYFSEMLLKTEKLQIVTNVTDEIRESTFHGQGSALDNVSCASMEEADGRIFLHAKDMAVHGSKSIIIRCSDTDIVVLAVSFFHDLQQQGLKESWLAVLRCRVK</sequence>
<reference evidence="2" key="1">
    <citation type="submission" date="2025-08" db="UniProtKB">
        <authorList>
            <consortium name="RefSeq"/>
        </authorList>
    </citation>
    <scope>IDENTIFICATION</scope>
    <source>
        <tissue evidence="2">Whole organism</tissue>
    </source>
</reference>
<dbReference type="RefSeq" id="XP_052126564.1">
    <property type="nucleotide sequence ID" value="XM_052270604.1"/>
</dbReference>
<protein>
    <submittedName>
        <fullName evidence="2">Uncharacterized protein LOC127750062</fullName>
    </submittedName>
</protein>
<dbReference type="Proteomes" id="UP000504606">
    <property type="component" value="Unplaced"/>
</dbReference>
<dbReference type="GeneID" id="127750062"/>
<dbReference type="KEGG" id="foc:127750062"/>
<evidence type="ECO:0000313" key="2">
    <source>
        <dbReference type="RefSeq" id="XP_052126564.1"/>
    </source>
</evidence>
<evidence type="ECO:0000313" key="1">
    <source>
        <dbReference type="Proteomes" id="UP000504606"/>
    </source>
</evidence>
<gene>
    <name evidence="2" type="primary">LOC127750062</name>
</gene>
<accession>A0A9C6UAE9</accession>
<keyword evidence="1" id="KW-1185">Reference proteome</keyword>
<dbReference type="OrthoDB" id="5949854at2759"/>
<organism evidence="1 2">
    <name type="scientific">Frankliniella occidentalis</name>
    <name type="common">Western flower thrips</name>
    <name type="synonym">Euthrips occidentalis</name>
    <dbReference type="NCBI Taxonomy" id="133901"/>
    <lineage>
        <taxon>Eukaryota</taxon>
        <taxon>Metazoa</taxon>
        <taxon>Ecdysozoa</taxon>
        <taxon>Arthropoda</taxon>
        <taxon>Hexapoda</taxon>
        <taxon>Insecta</taxon>
        <taxon>Pterygota</taxon>
        <taxon>Neoptera</taxon>
        <taxon>Paraneoptera</taxon>
        <taxon>Thysanoptera</taxon>
        <taxon>Terebrantia</taxon>
        <taxon>Thripoidea</taxon>
        <taxon>Thripidae</taxon>
        <taxon>Frankliniella</taxon>
    </lineage>
</organism>
<name>A0A9C6UAE9_FRAOC</name>
<dbReference type="AlphaFoldDB" id="A0A9C6UAE9"/>
<proteinExistence type="predicted"/>